<dbReference type="GO" id="GO:0004497">
    <property type="term" value="F:monooxygenase activity"/>
    <property type="evidence" value="ECO:0007669"/>
    <property type="project" value="InterPro"/>
</dbReference>
<dbReference type="EMBL" id="HG792023">
    <property type="protein sequence ID" value="CDM38086.1"/>
    <property type="molecule type" value="Genomic_DNA"/>
</dbReference>
<dbReference type="GO" id="GO:0016705">
    <property type="term" value="F:oxidoreductase activity, acting on paired donors, with incorporation or reduction of molecular oxygen"/>
    <property type="evidence" value="ECO:0007669"/>
    <property type="project" value="InterPro"/>
</dbReference>
<name>W6QQ17_PENRF</name>
<protein>
    <submittedName>
        <fullName evidence="1">Cytochrome P450</fullName>
    </submittedName>
</protein>
<dbReference type="Proteomes" id="UP000030686">
    <property type="component" value="Unassembled WGS sequence"/>
</dbReference>
<accession>W6QQ17</accession>
<dbReference type="AlphaFoldDB" id="W6QQ17"/>
<sequence length="124" mass="14414">MSATRDVFGKLWLSSKAVYNIWFHPLRNFPGPWYTKVSRIWYVLRVLQGCHKYEIKRLHDEYGLVVRIVPDELSYIDPRAWNGIYGSVVYNHGLYPMEKDGDFFATAFGDSETLVGAKSAEYKV</sequence>
<keyword evidence="2" id="KW-1185">Reference proteome</keyword>
<dbReference type="GO" id="GO:0005506">
    <property type="term" value="F:iron ion binding"/>
    <property type="evidence" value="ECO:0007669"/>
    <property type="project" value="InterPro"/>
</dbReference>
<dbReference type="STRING" id="1365484.W6QQ17"/>
<organism evidence="1 2">
    <name type="scientific">Penicillium roqueforti (strain FM164)</name>
    <dbReference type="NCBI Taxonomy" id="1365484"/>
    <lineage>
        <taxon>Eukaryota</taxon>
        <taxon>Fungi</taxon>
        <taxon>Dikarya</taxon>
        <taxon>Ascomycota</taxon>
        <taxon>Pezizomycotina</taxon>
        <taxon>Eurotiomycetes</taxon>
        <taxon>Eurotiomycetidae</taxon>
        <taxon>Eurotiales</taxon>
        <taxon>Aspergillaceae</taxon>
        <taxon>Penicillium</taxon>
    </lineage>
</organism>
<dbReference type="GO" id="GO:0020037">
    <property type="term" value="F:heme binding"/>
    <property type="evidence" value="ECO:0007669"/>
    <property type="project" value="InterPro"/>
</dbReference>
<evidence type="ECO:0000313" key="2">
    <source>
        <dbReference type="Proteomes" id="UP000030686"/>
    </source>
</evidence>
<proteinExistence type="predicted"/>
<dbReference type="OrthoDB" id="3945418at2759"/>
<dbReference type="InterPro" id="IPR036396">
    <property type="entry name" value="Cyt_P450_sf"/>
</dbReference>
<dbReference type="SUPFAM" id="SSF48264">
    <property type="entry name" value="Cytochrome P450"/>
    <property type="match status" value="1"/>
</dbReference>
<gene>
    <name evidence="1" type="ORF">PROQFM164_S09g000002</name>
</gene>
<evidence type="ECO:0000313" key="1">
    <source>
        <dbReference type="EMBL" id="CDM38086.1"/>
    </source>
</evidence>
<reference evidence="1" key="1">
    <citation type="journal article" date="2014" name="Nat. Commun.">
        <title>Multiple recent horizontal transfers of a large genomic region in cheese making fungi.</title>
        <authorList>
            <person name="Cheeseman K."/>
            <person name="Ropars J."/>
            <person name="Renault P."/>
            <person name="Dupont J."/>
            <person name="Gouzy J."/>
            <person name="Branca A."/>
            <person name="Abraham A.L."/>
            <person name="Ceppi M."/>
            <person name="Conseiller E."/>
            <person name="Debuchy R."/>
            <person name="Malagnac F."/>
            <person name="Goarin A."/>
            <person name="Silar P."/>
            <person name="Lacoste S."/>
            <person name="Sallet E."/>
            <person name="Bensimon A."/>
            <person name="Giraud T."/>
            <person name="Brygoo Y."/>
        </authorList>
    </citation>
    <scope>NUCLEOTIDE SEQUENCE [LARGE SCALE GENOMIC DNA]</scope>
    <source>
        <strain evidence="1">FM164</strain>
    </source>
</reference>